<comment type="caution">
    <text evidence="2">The sequence shown here is derived from an EMBL/GenBank/DDBJ whole genome shotgun (WGS) entry which is preliminary data.</text>
</comment>
<evidence type="ECO:0000313" key="2">
    <source>
        <dbReference type="EMBL" id="CAF3965919.1"/>
    </source>
</evidence>
<protein>
    <submittedName>
        <fullName evidence="2">Uncharacterized protein</fullName>
    </submittedName>
</protein>
<reference evidence="2" key="1">
    <citation type="submission" date="2021-02" db="EMBL/GenBank/DDBJ databases">
        <authorList>
            <person name="Nowell W R."/>
        </authorList>
    </citation>
    <scope>NUCLEOTIDE SEQUENCE</scope>
</reference>
<accession>A0A8S2MMN3</accession>
<sequence length="115" mass="13130">MSSSRDPSNNSNNNNSTYRNQLSDYETNDYPNLQDNRPDQVSAHGFDNSGQSYENDLFQQMYPFQEDPEEDIPHEIIAALDAKNRVQSNVNDVDDSVFSDVVQDAFKKYQNEVAA</sequence>
<gene>
    <name evidence="2" type="ORF">GIL414_LOCUS9887</name>
</gene>
<evidence type="ECO:0000256" key="1">
    <source>
        <dbReference type="SAM" id="MobiDB-lite"/>
    </source>
</evidence>
<name>A0A8S2MMN3_9BILA</name>
<feature type="compositionally biased region" description="Polar residues" evidence="1">
    <location>
        <begin position="17"/>
        <end position="35"/>
    </location>
</feature>
<dbReference type="EMBL" id="CAJOBJ010003450">
    <property type="protein sequence ID" value="CAF3965919.1"/>
    <property type="molecule type" value="Genomic_DNA"/>
</dbReference>
<proteinExistence type="predicted"/>
<feature type="region of interest" description="Disordered" evidence="1">
    <location>
        <begin position="1"/>
        <end position="54"/>
    </location>
</feature>
<dbReference type="Proteomes" id="UP000681720">
    <property type="component" value="Unassembled WGS sequence"/>
</dbReference>
<dbReference type="AlphaFoldDB" id="A0A8S2MMN3"/>
<feature type="compositionally biased region" description="Low complexity" evidence="1">
    <location>
        <begin position="1"/>
        <end position="16"/>
    </location>
</feature>
<organism evidence="2 3">
    <name type="scientific">Rotaria magnacalcarata</name>
    <dbReference type="NCBI Taxonomy" id="392030"/>
    <lineage>
        <taxon>Eukaryota</taxon>
        <taxon>Metazoa</taxon>
        <taxon>Spiralia</taxon>
        <taxon>Gnathifera</taxon>
        <taxon>Rotifera</taxon>
        <taxon>Eurotatoria</taxon>
        <taxon>Bdelloidea</taxon>
        <taxon>Philodinida</taxon>
        <taxon>Philodinidae</taxon>
        <taxon>Rotaria</taxon>
    </lineage>
</organism>
<evidence type="ECO:0000313" key="3">
    <source>
        <dbReference type="Proteomes" id="UP000681720"/>
    </source>
</evidence>